<evidence type="ECO:0000256" key="2">
    <source>
        <dbReference type="ARBA" id="ARBA00022723"/>
    </source>
</evidence>
<dbReference type="InterPro" id="IPR051269">
    <property type="entry name" value="Fe-S_cluster_ET"/>
</dbReference>
<dbReference type="SUPFAM" id="SSF54862">
    <property type="entry name" value="4Fe-4S ferredoxins"/>
    <property type="match status" value="1"/>
</dbReference>
<keyword evidence="2" id="KW-0479">Metal-binding</keyword>
<evidence type="ECO:0000256" key="3">
    <source>
        <dbReference type="ARBA" id="ARBA00022982"/>
    </source>
</evidence>
<keyword evidence="4" id="KW-0408">Iron</keyword>
<accession>A0A7X9DLA7</accession>
<gene>
    <name evidence="6" type="ORF">GYA27_04675</name>
</gene>
<dbReference type="Pfam" id="PF13370">
    <property type="entry name" value="Fer4_13"/>
    <property type="match status" value="1"/>
</dbReference>
<dbReference type="GO" id="GO:0046872">
    <property type="term" value="F:metal ion binding"/>
    <property type="evidence" value="ECO:0007669"/>
    <property type="project" value="UniProtKB-KW"/>
</dbReference>
<evidence type="ECO:0000256" key="5">
    <source>
        <dbReference type="ARBA" id="ARBA00023014"/>
    </source>
</evidence>
<dbReference type="Gene3D" id="3.30.70.20">
    <property type="match status" value="1"/>
</dbReference>
<keyword evidence="3" id="KW-0249">Electron transport</keyword>
<evidence type="ECO:0000256" key="1">
    <source>
        <dbReference type="ARBA" id="ARBA00022448"/>
    </source>
</evidence>
<sequence length="87" mass="9562">MLKKGQNEFTQNASSKVRIKVINDKCISAAICIIQAPQTFDLDDDGIAYVKDGTWDEAITIMKAAKACPTTAIIIEDLDGNQLYPEK</sequence>
<dbReference type="AlphaFoldDB" id="A0A7X9DLA7"/>
<dbReference type="EMBL" id="JAAZNL010000059">
    <property type="protein sequence ID" value="NMB70457.1"/>
    <property type="molecule type" value="Genomic_DNA"/>
</dbReference>
<reference evidence="6 7" key="1">
    <citation type="journal article" date="2020" name="Biotechnol. Biofuels">
        <title>New insights from the biogas microbiome by comprehensive genome-resolved metagenomics of nearly 1600 species originating from multiple anaerobic digesters.</title>
        <authorList>
            <person name="Campanaro S."/>
            <person name="Treu L."/>
            <person name="Rodriguez-R L.M."/>
            <person name="Kovalovszki A."/>
            <person name="Ziels R.M."/>
            <person name="Maus I."/>
            <person name="Zhu X."/>
            <person name="Kougias P.G."/>
            <person name="Basile A."/>
            <person name="Luo G."/>
            <person name="Schluter A."/>
            <person name="Konstantinidis K.T."/>
            <person name="Angelidaki I."/>
        </authorList>
    </citation>
    <scope>NUCLEOTIDE SEQUENCE [LARGE SCALE GENOMIC DNA]</scope>
    <source>
        <strain evidence="6">AS27yjCOA_165</strain>
    </source>
</reference>
<dbReference type="Proteomes" id="UP000526033">
    <property type="component" value="Unassembled WGS sequence"/>
</dbReference>
<dbReference type="PANTHER" id="PTHR36923">
    <property type="entry name" value="FERREDOXIN"/>
    <property type="match status" value="1"/>
</dbReference>
<evidence type="ECO:0000313" key="7">
    <source>
        <dbReference type="Proteomes" id="UP000526033"/>
    </source>
</evidence>
<comment type="caution">
    <text evidence="6">The sequence shown here is derived from an EMBL/GenBank/DDBJ whole genome shotgun (WGS) entry which is preliminary data.</text>
</comment>
<keyword evidence="5" id="KW-0411">Iron-sulfur</keyword>
<dbReference type="GO" id="GO:0051536">
    <property type="term" value="F:iron-sulfur cluster binding"/>
    <property type="evidence" value="ECO:0007669"/>
    <property type="project" value="UniProtKB-KW"/>
</dbReference>
<organism evidence="6 7">
    <name type="scientific">candidate division WWE3 bacterium</name>
    <dbReference type="NCBI Taxonomy" id="2053526"/>
    <lineage>
        <taxon>Bacteria</taxon>
        <taxon>Katanobacteria</taxon>
    </lineage>
</organism>
<evidence type="ECO:0000256" key="4">
    <source>
        <dbReference type="ARBA" id="ARBA00023004"/>
    </source>
</evidence>
<proteinExistence type="predicted"/>
<protein>
    <submittedName>
        <fullName evidence="6">Ferredoxin</fullName>
    </submittedName>
</protein>
<evidence type="ECO:0000313" key="6">
    <source>
        <dbReference type="EMBL" id="NMB70457.1"/>
    </source>
</evidence>
<name>A0A7X9DLA7_UNCKA</name>
<dbReference type="PANTHER" id="PTHR36923:SF3">
    <property type="entry name" value="FERREDOXIN"/>
    <property type="match status" value="1"/>
</dbReference>
<keyword evidence="1" id="KW-0813">Transport</keyword>